<dbReference type="AlphaFoldDB" id="A0A6J2PXB6"/>
<organism evidence="9 10">
    <name type="scientific">Cottoperca gobio</name>
    <name type="common">Frogmouth</name>
    <name type="synonym">Aphritis gobio</name>
    <dbReference type="NCBI Taxonomy" id="56716"/>
    <lineage>
        <taxon>Eukaryota</taxon>
        <taxon>Metazoa</taxon>
        <taxon>Chordata</taxon>
        <taxon>Craniata</taxon>
        <taxon>Vertebrata</taxon>
        <taxon>Euteleostomi</taxon>
        <taxon>Actinopterygii</taxon>
        <taxon>Neopterygii</taxon>
        <taxon>Teleostei</taxon>
        <taxon>Neoteleostei</taxon>
        <taxon>Acanthomorphata</taxon>
        <taxon>Eupercaria</taxon>
        <taxon>Perciformes</taxon>
        <taxon>Notothenioidei</taxon>
        <taxon>Bovichtidae</taxon>
        <taxon>Cottoperca</taxon>
    </lineage>
</organism>
<evidence type="ECO:0000256" key="5">
    <source>
        <dbReference type="SAM" id="MobiDB-lite"/>
    </source>
</evidence>
<keyword evidence="3 6" id="KW-0472">Membrane</keyword>
<dbReference type="GeneID" id="115009917"/>
<sequence>MACFAATLGVVILSGFINLSAANQDTCDLYAVVGQSLTLPFVFEELANSHVLRWTHNKSIILYRQQGKVSVGKPEDISKTGSLFLKNLQFSSAGTYQADVLNPNGTLAVTWTGRLCMMDKVAKPLLTYICDSKTSAVDLNCQVAKLQGSVFSWTLNEKTLTGETRQTLSISLAQLKEQKSFTCSVANKVSNEKSDTVRPTCKSPPPPTLYCFTSKTAVALLAGGAGLIVLLLIIIMILCCCYRRIKIQMRRRDEGELRMRSLNKREPGSISLEYETMQQTEDSPPVSPNSSPRDCYENVSEPEAQTENRPAQLSADAEGQRPSPVPKPRTKSPKTPNI</sequence>
<accession>A0A6J2PXB6</accession>
<feature type="transmembrane region" description="Helical" evidence="6">
    <location>
        <begin position="217"/>
        <end position="242"/>
    </location>
</feature>
<evidence type="ECO:0000256" key="2">
    <source>
        <dbReference type="ARBA" id="ARBA00022729"/>
    </source>
</evidence>
<gene>
    <name evidence="10" type="primary">LOC115009917</name>
</gene>
<feature type="compositionally biased region" description="Polar residues" evidence="5">
    <location>
        <begin position="276"/>
        <end position="292"/>
    </location>
</feature>
<dbReference type="SUPFAM" id="SSF48726">
    <property type="entry name" value="Immunoglobulin"/>
    <property type="match status" value="2"/>
</dbReference>
<evidence type="ECO:0000256" key="7">
    <source>
        <dbReference type="SAM" id="SignalP"/>
    </source>
</evidence>
<dbReference type="Proteomes" id="UP000504630">
    <property type="component" value="Chromosome 6"/>
</dbReference>
<keyword evidence="9" id="KW-1185">Reference proteome</keyword>
<keyword evidence="6" id="KW-1133">Transmembrane helix</keyword>
<proteinExistence type="predicted"/>
<feature type="chain" id="PRO_5027023447" evidence="7">
    <location>
        <begin position="23"/>
        <end position="338"/>
    </location>
</feature>
<dbReference type="KEGG" id="cgob:115009917"/>
<dbReference type="CDD" id="cd00096">
    <property type="entry name" value="Ig"/>
    <property type="match status" value="1"/>
</dbReference>
<protein>
    <submittedName>
        <fullName evidence="10">Uncharacterized protein LOC115009917</fullName>
    </submittedName>
</protein>
<evidence type="ECO:0000313" key="9">
    <source>
        <dbReference type="Proteomes" id="UP000504630"/>
    </source>
</evidence>
<dbReference type="GO" id="GO:0016020">
    <property type="term" value="C:membrane"/>
    <property type="evidence" value="ECO:0007669"/>
    <property type="project" value="UniProtKB-SubCell"/>
</dbReference>
<evidence type="ECO:0000256" key="4">
    <source>
        <dbReference type="ARBA" id="ARBA00023180"/>
    </source>
</evidence>
<dbReference type="PANTHER" id="PTHR12080">
    <property type="entry name" value="SIGNALING LYMPHOCYTIC ACTIVATION MOLECULE"/>
    <property type="match status" value="1"/>
</dbReference>
<dbReference type="PANTHER" id="PTHR12080:SF59">
    <property type="entry name" value="HEPATIC AND GLIAL CELL ADHESION MOLECULE"/>
    <property type="match status" value="1"/>
</dbReference>
<evidence type="ECO:0000256" key="1">
    <source>
        <dbReference type="ARBA" id="ARBA00004370"/>
    </source>
</evidence>
<evidence type="ECO:0000256" key="6">
    <source>
        <dbReference type="SAM" id="Phobius"/>
    </source>
</evidence>
<keyword evidence="6" id="KW-0812">Transmembrane</keyword>
<dbReference type="GO" id="GO:0005911">
    <property type="term" value="C:cell-cell junction"/>
    <property type="evidence" value="ECO:0007669"/>
    <property type="project" value="TreeGrafter"/>
</dbReference>
<evidence type="ECO:0000313" key="10">
    <source>
        <dbReference type="RefSeq" id="XP_029290089.1"/>
    </source>
</evidence>
<evidence type="ECO:0000259" key="8">
    <source>
        <dbReference type="PROSITE" id="PS50835"/>
    </source>
</evidence>
<evidence type="ECO:0000256" key="3">
    <source>
        <dbReference type="ARBA" id="ARBA00023136"/>
    </source>
</evidence>
<name>A0A6J2PXB6_COTGO</name>
<dbReference type="OrthoDB" id="8963224at2759"/>
<reference evidence="10" key="1">
    <citation type="submission" date="2025-08" db="UniProtKB">
        <authorList>
            <consortium name="RefSeq"/>
        </authorList>
    </citation>
    <scope>IDENTIFICATION</scope>
</reference>
<dbReference type="InterPro" id="IPR015631">
    <property type="entry name" value="CD2/SLAM_rcpt"/>
</dbReference>
<keyword evidence="2 7" id="KW-0732">Signal</keyword>
<keyword evidence="4" id="KW-0325">Glycoprotein</keyword>
<dbReference type="Gene3D" id="2.60.40.10">
    <property type="entry name" value="Immunoglobulins"/>
    <property type="match status" value="2"/>
</dbReference>
<dbReference type="InterPro" id="IPR007110">
    <property type="entry name" value="Ig-like_dom"/>
</dbReference>
<dbReference type="InParanoid" id="A0A6J2PXB6"/>
<dbReference type="InterPro" id="IPR013783">
    <property type="entry name" value="Ig-like_fold"/>
</dbReference>
<comment type="subcellular location">
    <subcellularLocation>
        <location evidence="1">Membrane</location>
    </subcellularLocation>
</comment>
<dbReference type="RefSeq" id="XP_029290089.1">
    <property type="nucleotide sequence ID" value="XM_029434229.1"/>
</dbReference>
<feature type="signal peptide" evidence="7">
    <location>
        <begin position="1"/>
        <end position="22"/>
    </location>
</feature>
<feature type="region of interest" description="Disordered" evidence="5">
    <location>
        <begin position="276"/>
        <end position="338"/>
    </location>
</feature>
<feature type="domain" description="Ig-like" evidence="8">
    <location>
        <begin position="124"/>
        <end position="198"/>
    </location>
</feature>
<dbReference type="InterPro" id="IPR036179">
    <property type="entry name" value="Ig-like_dom_sf"/>
</dbReference>
<dbReference type="PROSITE" id="PS50835">
    <property type="entry name" value="IG_LIKE"/>
    <property type="match status" value="1"/>
</dbReference>